<comment type="caution">
    <text evidence="2">The sequence shown here is derived from an EMBL/GenBank/DDBJ whole genome shotgun (WGS) entry which is preliminary data.</text>
</comment>
<feature type="domain" description="MobA/VirD2-like nuclease" evidence="1">
    <location>
        <begin position="46"/>
        <end position="151"/>
    </location>
</feature>
<proteinExistence type="predicted"/>
<evidence type="ECO:0000259" key="1">
    <source>
        <dbReference type="Pfam" id="PF03432"/>
    </source>
</evidence>
<dbReference type="AlphaFoldDB" id="A0A1H2ZR63"/>
<accession>A0A1H2ZR63</accession>
<dbReference type="OrthoDB" id="915634at2"/>
<keyword evidence="3" id="KW-1185">Reference proteome</keyword>
<gene>
    <name evidence="2" type="ORF">SAMN05444420_1139</name>
</gene>
<organism evidence="2 3">
    <name type="scientific">Capnocytophaga granulosa</name>
    <dbReference type="NCBI Taxonomy" id="45242"/>
    <lineage>
        <taxon>Bacteria</taxon>
        <taxon>Pseudomonadati</taxon>
        <taxon>Bacteroidota</taxon>
        <taxon>Flavobacteriia</taxon>
        <taxon>Flavobacteriales</taxon>
        <taxon>Flavobacteriaceae</taxon>
        <taxon>Capnocytophaga</taxon>
    </lineage>
</organism>
<sequence length="445" mass="50788">MIAKIHRGGQLLGVLLYNHNKVAKGQGEVLYAQKVIQPLQGSVGISEVSRSFAPYLYANIRTEKPILHISLNPDPNDKVSDETFVKLATDYMQRMGFGDQPFVVYKHSDIERKHIHIVSLGIDEYGKKISDTFEKIRSMKVCRELETKYQLIPAITNDSELTDDELLPLSKLVPLDYRQNDLKKQLIHTVKQLLKHYHFASLGTFNALLNQFNIAVEKVEGELQGVPKKGLVYVVLDENGNKASHPFKASKLGKTLSLPYIEKHLQKEQDHLKGQNTTSLKAHITFAKETTHSKSEFIQELKAKGIEVVFRKNKEGRTYGVTFIDHNSRCVYNGSQLGKEFSANVFHQWLKSLEEPAPALTCEVNMRSVTPYASKNHNNTNTVEEDTFSDTSWTHYQEDFGKDSALNAFFTLFSLDDQGVDYEEEDFTRRMKRATAKRRKMKNKS</sequence>
<dbReference type="EMBL" id="FNND01000013">
    <property type="protein sequence ID" value="SDX19815.1"/>
    <property type="molecule type" value="Genomic_DNA"/>
</dbReference>
<dbReference type="GeneID" id="85018450"/>
<dbReference type="NCBIfam" id="NF041325">
    <property type="entry name" value="Bacteroid_MobB"/>
    <property type="match status" value="1"/>
</dbReference>
<evidence type="ECO:0000313" key="3">
    <source>
        <dbReference type="Proteomes" id="UP000182771"/>
    </source>
</evidence>
<dbReference type="Pfam" id="PF03432">
    <property type="entry name" value="Relaxase"/>
    <property type="match status" value="1"/>
</dbReference>
<dbReference type="InterPro" id="IPR005094">
    <property type="entry name" value="Endonuclease_MobA/VirD2"/>
</dbReference>
<reference evidence="2 3" key="1">
    <citation type="submission" date="2016-10" db="EMBL/GenBank/DDBJ databases">
        <authorList>
            <person name="Varghese N."/>
            <person name="Submissions S."/>
        </authorList>
    </citation>
    <scope>NUCLEOTIDE SEQUENCE [LARGE SCALE GENOMIC DNA]</scope>
    <source>
        <strain evidence="2 3">DSM 11449</strain>
    </source>
</reference>
<protein>
    <submittedName>
        <fullName evidence="2">Relaxase/Mobilisation nuclease domain-containing protein</fullName>
    </submittedName>
</protein>
<evidence type="ECO:0000313" key="2">
    <source>
        <dbReference type="EMBL" id="SDX19815.1"/>
    </source>
</evidence>
<dbReference type="RefSeq" id="WP_016421269.1">
    <property type="nucleotide sequence ID" value="NZ_FNND01000013.1"/>
</dbReference>
<name>A0A1H2ZR63_9FLAO</name>
<dbReference type="Proteomes" id="UP000182771">
    <property type="component" value="Unassembled WGS sequence"/>
</dbReference>